<keyword evidence="10" id="KW-1185">Reference proteome</keyword>
<feature type="transmembrane region" description="Helical" evidence="7">
    <location>
        <begin position="228"/>
        <end position="249"/>
    </location>
</feature>
<comment type="similarity">
    <text evidence="2">Belongs to the major facilitator superfamily.</text>
</comment>
<evidence type="ECO:0000256" key="4">
    <source>
        <dbReference type="ARBA" id="ARBA00022692"/>
    </source>
</evidence>
<dbReference type="EMBL" id="KN837156">
    <property type="protein sequence ID" value="KIJ38875.1"/>
    <property type="molecule type" value="Genomic_DNA"/>
</dbReference>
<dbReference type="GO" id="GO:0022857">
    <property type="term" value="F:transmembrane transporter activity"/>
    <property type="evidence" value="ECO:0007669"/>
    <property type="project" value="InterPro"/>
</dbReference>
<dbReference type="SUPFAM" id="SSF103473">
    <property type="entry name" value="MFS general substrate transporter"/>
    <property type="match status" value="1"/>
</dbReference>
<evidence type="ECO:0000259" key="8">
    <source>
        <dbReference type="PROSITE" id="PS50850"/>
    </source>
</evidence>
<dbReference type="HOGENOM" id="CLU_021993_6_0_1"/>
<organism evidence="9 10">
    <name type="scientific">Sphaerobolus stellatus (strain SS14)</name>
    <dbReference type="NCBI Taxonomy" id="990650"/>
    <lineage>
        <taxon>Eukaryota</taxon>
        <taxon>Fungi</taxon>
        <taxon>Dikarya</taxon>
        <taxon>Basidiomycota</taxon>
        <taxon>Agaricomycotina</taxon>
        <taxon>Agaricomycetes</taxon>
        <taxon>Phallomycetidae</taxon>
        <taxon>Geastrales</taxon>
        <taxon>Sphaerobolaceae</taxon>
        <taxon>Sphaerobolus</taxon>
    </lineage>
</organism>
<protein>
    <submittedName>
        <fullName evidence="9">Unplaced genomic scaffold SPHSTscaffold_81, whole genome shotgun sequence</fullName>
    </submittedName>
</protein>
<evidence type="ECO:0000256" key="5">
    <source>
        <dbReference type="ARBA" id="ARBA00022989"/>
    </source>
</evidence>
<name>A0A0C9VM03_SPHS4</name>
<keyword evidence="4 7" id="KW-0812">Transmembrane</keyword>
<evidence type="ECO:0000256" key="6">
    <source>
        <dbReference type="ARBA" id="ARBA00023136"/>
    </source>
</evidence>
<evidence type="ECO:0000313" key="9">
    <source>
        <dbReference type="EMBL" id="KIJ38875.1"/>
    </source>
</evidence>
<dbReference type="PROSITE" id="PS50850">
    <property type="entry name" value="MFS"/>
    <property type="match status" value="1"/>
</dbReference>
<feature type="transmembrane region" description="Helical" evidence="7">
    <location>
        <begin position="410"/>
        <end position="428"/>
    </location>
</feature>
<dbReference type="InterPro" id="IPR036259">
    <property type="entry name" value="MFS_trans_sf"/>
</dbReference>
<evidence type="ECO:0000256" key="1">
    <source>
        <dbReference type="ARBA" id="ARBA00004127"/>
    </source>
</evidence>
<feature type="transmembrane region" description="Helical" evidence="7">
    <location>
        <begin position="440"/>
        <end position="459"/>
    </location>
</feature>
<feature type="transmembrane region" description="Helical" evidence="7">
    <location>
        <begin position="202"/>
        <end position="222"/>
    </location>
</feature>
<dbReference type="GO" id="GO:0016020">
    <property type="term" value="C:membrane"/>
    <property type="evidence" value="ECO:0007669"/>
    <property type="project" value="TreeGrafter"/>
</dbReference>
<feature type="transmembrane region" description="Helical" evidence="7">
    <location>
        <begin position="377"/>
        <end position="398"/>
    </location>
</feature>
<dbReference type="InterPro" id="IPR020846">
    <property type="entry name" value="MFS_dom"/>
</dbReference>
<proteinExistence type="inferred from homology"/>
<evidence type="ECO:0000256" key="7">
    <source>
        <dbReference type="SAM" id="Phobius"/>
    </source>
</evidence>
<sequence>MSREPLSFQTTLAVHDSVEVIPVTLDSGIPAKQDDIVLAVITVKDETSSSTLEKGEEYTDTTFEEVIPGSQTRPHVYLQLATIYYSIFVLGFQDGSLGPLIPVIQRVYHVNFAVSFQTSFTGKAGIMSGALINIQIGQRAGFGKYFSAGAILQIIGHSLLVAAPPFPVLLVGQTAIGLGSAFQNIQANSFVASFDCATKLGFLHGIYGIGALISPLIATQFAQITRWSFHWLVVLCLAVINALFLGSVFRLRPSNGTIRLISRVEDEEKASQRKVVKWKEVLSLRAVHTLAFFILIYCGVEFTLGAWVVTYIIDERHGSAKSGYLSSNFFGGMMIGRFALIWVNKKLGTRKAIFLYGFLALGFEFMIWFIPNIISNAVSITLIGFVMGPMFPMIIGYAHRIIPTDLLPGAISWIVGFGPVGVSSLPFVEGAIASKFGIGTLQPFLVVMMGLLIILWACVPRASKLIQRTTNVP</sequence>
<evidence type="ECO:0000313" key="10">
    <source>
        <dbReference type="Proteomes" id="UP000054279"/>
    </source>
</evidence>
<dbReference type="GO" id="GO:0012505">
    <property type="term" value="C:endomembrane system"/>
    <property type="evidence" value="ECO:0007669"/>
    <property type="project" value="UniProtKB-SubCell"/>
</dbReference>
<keyword evidence="6 7" id="KW-0472">Membrane</keyword>
<dbReference type="InterPro" id="IPR011701">
    <property type="entry name" value="MFS"/>
</dbReference>
<evidence type="ECO:0000256" key="3">
    <source>
        <dbReference type="ARBA" id="ARBA00022448"/>
    </source>
</evidence>
<accession>A0A0C9VM03</accession>
<feature type="transmembrane region" description="Helical" evidence="7">
    <location>
        <begin position="287"/>
        <end position="313"/>
    </location>
</feature>
<evidence type="ECO:0000256" key="2">
    <source>
        <dbReference type="ARBA" id="ARBA00008335"/>
    </source>
</evidence>
<dbReference type="InterPro" id="IPR051788">
    <property type="entry name" value="MFS_Transporter"/>
</dbReference>
<feature type="domain" description="Major facilitator superfamily (MFS) profile" evidence="8">
    <location>
        <begin position="79"/>
        <end position="463"/>
    </location>
</feature>
<dbReference type="PANTHER" id="PTHR23514:SF3">
    <property type="entry name" value="BYPASS OF STOP CODON PROTEIN 6"/>
    <property type="match status" value="1"/>
</dbReference>
<reference evidence="9 10" key="1">
    <citation type="submission" date="2014-06" db="EMBL/GenBank/DDBJ databases">
        <title>Evolutionary Origins and Diversification of the Mycorrhizal Mutualists.</title>
        <authorList>
            <consortium name="DOE Joint Genome Institute"/>
            <consortium name="Mycorrhizal Genomics Consortium"/>
            <person name="Kohler A."/>
            <person name="Kuo A."/>
            <person name="Nagy L.G."/>
            <person name="Floudas D."/>
            <person name="Copeland A."/>
            <person name="Barry K.W."/>
            <person name="Cichocki N."/>
            <person name="Veneault-Fourrey C."/>
            <person name="LaButti K."/>
            <person name="Lindquist E.A."/>
            <person name="Lipzen A."/>
            <person name="Lundell T."/>
            <person name="Morin E."/>
            <person name="Murat C."/>
            <person name="Riley R."/>
            <person name="Ohm R."/>
            <person name="Sun H."/>
            <person name="Tunlid A."/>
            <person name="Henrissat B."/>
            <person name="Grigoriev I.V."/>
            <person name="Hibbett D.S."/>
            <person name="Martin F."/>
        </authorList>
    </citation>
    <scope>NUCLEOTIDE SEQUENCE [LARGE SCALE GENOMIC DNA]</scope>
    <source>
        <strain evidence="9 10">SS14</strain>
    </source>
</reference>
<comment type="subcellular location">
    <subcellularLocation>
        <location evidence="1">Endomembrane system</location>
        <topology evidence="1">Multi-pass membrane protein</topology>
    </subcellularLocation>
</comment>
<dbReference type="PANTHER" id="PTHR23514">
    <property type="entry name" value="BYPASS OF STOP CODON PROTEIN 6"/>
    <property type="match status" value="1"/>
</dbReference>
<keyword evidence="3" id="KW-0813">Transport</keyword>
<dbReference type="Proteomes" id="UP000054279">
    <property type="component" value="Unassembled WGS sequence"/>
</dbReference>
<dbReference type="AlphaFoldDB" id="A0A0C9VM03"/>
<dbReference type="Gene3D" id="1.20.1250.20">
    <property type="entry name" value="MFS general substrate transporter like domains"/>
    <property type="match status" value="1"/>
</dbReference>
<feature type="transmembrane region" description="Helical" evidence="7">
    <location>
        <begin position="325"/>
        <end position="343"/>
    </location>
</feature>
<dbReference type="Pfam" id="PF07690">
    <property type="entry name" value="MFS_1"/>
    <property type="match status" value="1"/>
</dbReference>
<dbReference type="OrthoDB" id="413079at2759"/>
<gene>
    <name evidence="9" type="ORF">M422DRAFT_175810</name>
</gene>
<dbReference type="FunFam" id="1.20.1250.20:FF:000286">
    <property type="entry name" value="MFS efflux transporter"/>
    <property type="match status" value="1"/>
</dbReference>
<feature type="transmembrane region" description="Helical" evidence="7">
    <location>
        <begin position="352"/>
        <end position="371"/>
    </location>
</feature>
<keyword evidence="5 7" id="KW-1133">Transmembrane helix</keyword>